<evidence type="ECO:0000256" key="2">
    <source>
        <dbReference type="ARBA" id="ARBA00022490"/>
    </source>
</evidence>
<dbReference type="Gene3D" id="3.80.10.10">
    <property type="entry name" value="Ribonuclease Inhibitor"/>
    <property type="match status" value="2"/>
</dbReference>
<dbReference type="InterPro" id="IPR032675">
    <property type="entry name" value="LRR_dom_sf"/>
</dbReference>
<evidence type="ECO:0000259" key="5">
    <source>
        <dbReference type="Pfam" id="PF15904"/>
    </source>
</evidence>
<comment type="subcellular location">
    <subcellularLocation>
        <location evidence="1">Cytoplasm</location>
    </subcellularLocation>
</comment>
<dbReference type="PANTHER" id="PTHR15454">
    <property type="entry name" value="NISCHARIN RELATED"/>
    <property type="match status" value="1"/>
</dbReference>
<keyword evidence="6" id="KW-0418">Kinase</keyword>
<keyword evidence="3" id="KW-0433">Leucine-rich repeat</keyword>
<dbReference type="GO" id="GO:0016301">
    <property type="term" value="F:kinase activity"/>
    <property type="evidence" value="ECO:0007669"/>
    <property type="project" value="UniProtKB-KW"/>
</dbReference>
<protein>
    <submittedName>
        <fullName evidence="6">Serine/threonine-protein kinase 11-interacting protein</fullName>
    </submittedName>
</protein>
<dbReference type="Proteomes" id="UP001607302">
    <property type="component" value="Unassembled WGS sequence"/>
</dbReference>
<proteinExistence type="predicted"/>
<organism evidence="6 7">
    <name type="scientific">Vespula squamosa</name>
    <name type="common">Southern yellow jacket</name>
    <name type="synonym">Wasp</name>
    <dbReference type="NCBI Taxonomy" id="30214"/>
    <lineage>
        <taxon>Eukaryota</taxon>
        <taxon>Metazoa</taxon>
        <taxon>Ecdysozoa</taxon>
        <taxon>Arthropoda</taxon>
        <taxon>Hexapoda</taxon>
        <taxon>Insecta</taxon>
        <taxon>Pterygota</taxon>
        <taxon>Neoptera</taxon>
        <taxon>Endopterygota</taxon>
        <taxon>Hymenoptera</taxon>
        <taxon>Apocrita</taxon>
        <taxon>Aculeata</taxon>
        <taxon>Vespoidea</taxon>
        <taxon>Vespidae</taxon>
        <taxon>Vespinae</taxon>
        <taxon>Vespula</taxon>
    </lineage>
</organism>
<dbReference type="PROSITE" id="PS51450">
    <property type="entry name" value="LRR"/>
    <property type="match status" value="3"/>
</dbReference>
<evidence type="ECO:0000313" key="6">
    <source>
        <dbReference type="EMBL" id="KAL2738032.1"/>
    </source>
</evidence>
<reference evidence="6 7" key="1">
    <citation type="journal article" date="2024" name="Ann. Entomol. Soc. Am.">
        <title>Genomic analyses of the southern and eastern yellowjacket wasps (Hymenoptera: Vespidae) reveal evolutionary signatures of social life.</title>
        <authorList>
            <person name="Catto M.A."/>
            <person name="Caine P.B."/>
            <person name="Orr S.E."/>
            <person name="Hunt B.G."/>
            <person name="Goodisman M.A.D."/>
        </authorList>
    </citation>
    <scope>NUCLEOTIDE SEQUENCE [LARGE SCALE GENOMIC DNA]</scope>
    <source>
        <strain evidence="6">233</strain>
        <tissue evidence="6">Head and thorax</tissue>
    </source>
</reference>
<keyword evidence="6" id="KW-0808">Transferase</keyword>
<dbReference type="InterPro" id="IPR001611">
    <property type="entry name" value="Leu-rich_rpt"/>
</dbReference>
<accession>A0ABD2BZ17</accession>
<evidence type="ECO:0000256" key="3">
    <source>
        <dbReference type="ARBA" id="ARBA00022614"/>
    </source>
</evidence>
<dbReference type="PANTHER" id="PTHR15454:SF69">
    <property type="entry name" value="SERINE_THREONINE-PROTEIN KINASE 11-INTERACTING PROTEIN"/>
    <property type="match status" value="1"/>
</dbReference>
<keyword evidence="4" id="KW-0677">Repeat</keyword>
<evidence type="ECO:0000313" key="7">
    <source>
        <dbReference type="Proteomes" id="UP001607302"/>
    </source>
</evidence>
<dbReference type="GO" id="GO:0005737">
    <property type="term" value="C:cytoplasm"/>
    <property type="evidence" value="ECO:0007669"/>
    <property type="project" value="UniProtKB-SubCell"/>
</dbReference>
<evidence type="ECO:0000256" key="1">
    <source>
        <dbReference type="ARBA" id="ARBA00004496"/>
    </source>
</evidence>
<dbReference type="InterPro" id="IPR031782">
    <property type="entry name" value="LIP1_N"/>
</dbReference>
<dbReference type="EMBL" id="JAUDFV010000027">
    <property type="protein sequence ID" value="KAL2738032.1"/>
    <property type="molecule type" value="Genomic_DNA"/>
</dbReference>
<keyword evidence="2" id="KW-0963">Cytoplasm</keyword>
<dbReference type="Pfam" id="PF15904">
    <property type="entry name" value="LIP1"/>
    <property type="match status" value="1"/>
</dbReference>
<keyword evidence="7" id="KW-1185">Reference proteome</keyword>
<gene>
    <name evidence="6" type="ORF">V1478_002118</name>
</gene>
<feature type="domain" description="LKB1 serine/threonine kinase interacting protein 1 N-terminal" evidence="5">
    <location>
        <begin position="17"/>
        <end position="97"/>
    </location>
</feature>
<dbReference type="AlphaFoldDB" id="A0ABD2BZ17"/>
<name>A0ABD2BZ17_VESSQ</name>
<sequence>MSESTSGLQRLSNTPDIMDLVRLLRQNGDKVLSASSKLSLSTTLLYNLNEAFSLIVDDAEDLESSFQVCNSSKIDLFRDLKFLHDFVQKTVGLKLTDYSGNAKVHIDITKFRCLKYLELKKVCIALVKGIQGIRGQLESITCAGRQGVTTVAQLLVTCGGDAGAGFVWGSLRHLSLPHNALEKLDRSFELTPWLQILDLSHNLLTNAAELDCLPNLKYVNLGYNKLEMVPAFNKSATHSLQILVLKNNYIEDISGLQGLECLTEIDLSFNCLTEHSVLWPIERMSALLWISLEGNPLSYHPKHRLFSIKHFHPCLIDNKFVLDHWPLSKSEKMLVGDNRVFPIRNMQSSGSRENFVPLSNSATSDNTLSSLDSFISKDFLIKNRGSDISAGVNKSFIKNKKKMNVKEAVITEEDHEKKDSINKSDILSSSHLETKKQILALREKFGEVNWLSSQAGTFVQDIMGLQSSSSSTLKYHDDINLISSENNRDLISSIENKDLDYTNSENVINRIAVNYKDNGNADKVEEEMHDNEVLNSELTTTLENPADALFDLELEKGDLYLVQNRKNLNEIEELFLELTSDDIKERDTITGKVKYSWSIASVLSCVLGRGETTTVDIIFDTKRKDKQNRRYFIELEDAKKIVSTISEKMSAHPILLKVYKCMKCSTHFSHDEEYAAITYTSATGIKQLKCPTCASTLVIETNELSEMHSENEATPVHNNKYMEMPERVNLQHSESVSSIGSATSLEESRESTPSISALIKKYESDIEILSNPSQSSIEVLDEASKLVNSNEPIYGY</sequence>
<dbReference type="Pfam" id="PF13855">
    <property type="entry name" value="LRR_8"/>
    <property type="match status" value="1"/>
</dbReference>
<dbReference type="SUPFAM" id="SSF52075">
    <property type="entry name" value="Outer arm dynein light chain 1"/>
    <property type="match status" value="1"/>
</dbReference>
<comment type="caution">
    <text evidence="6">The sequence shown here is derived from an EMBL/GenBank/DDBJ whole genome shotgun (WGS) entry which is preliminary data.</text>
</comment>
<evidence type="ECO:0000256" key="4">
    <source>
        <dbReference type="ARBA" id="ARBA00022737"/>
    </source>
</evidence>